<accession>A0A4Y8LTW9</accession>
<reference evidence="3 4" key="1">
    <citation type="submission" date="2019-03" db="EMBL/GenBank/DDBJ databases">
        <title>Cohnella endophytica sp. nov., a novel endophytic bacterium isolated from bark of Sonneratia apetala.</title>
        <authorList>
            <person name="Tuo L."/>
        </authorList>
    </citation>
    <scope>NUCLEOTIDE SEQUENCE [LARGE SCALE GENOMIC DNA]</scope>
    <source>
        <strain evidence="3 4">CCTCC AB 208254</strain>
    </source>
</reference>
<sequence length="278" mass="30785">MKRLPLLLLIVALVSLTACSKQNGNNQMEHGGNGMDHGSHAEKDPTSAAQSTSAVWKLSTEKPKPNTDTDITIQIQDNEGKPIEKFDINHEKKMHLIVVSKDLSFFDHIHPEYKGDGKFVVTTQFPNSGDYKLIADYVPTGSSATSQSEWVNVEGDAPKLAEITPETSFVKTVNDIDVTLSFDHLMSDMDLNLKFNMVDAKTKKPVTDLQPYLGAVGHVVIISADAEQYLHVHPTDEKAKGPDAEFMTKFPNSGVYKIWGQFQRNGETFIVPFVVEVP</sequence>
<organism evidence="3 4">
    <name type="scientific">Cohnella luojiensis</name>
    <dbReference type="NCBI Taxonomy" id="652876"/>
    <lineage>
        <taxon>Bacteria</taxon>
        <taxon>Bacillati</taxon>
        <taxon>Bacillota</taxon>
        <taxon>Bacilli</taxon>
        <taxon>Bacillales</taxon>
        <taxon>Paenibacillaceae</taxon>
        <taxon>Cohnella</taxon>
    </lineage>
</organism>
<evidence type="ECO:0000256" key="1">
    <source>
        <dbReference type="SAM" id="MobiDB-lite"/>
    </source>
</evidence>
<dbReference type="PROSITE" id="PS51257">
    <property type="entry name" value="PROKAR_LIPOPROTEIN"/>
    <property type="match status" value="1"/>
</dbReference>
<evidence type="ECO:0000256" key="2">
    <source>
        <dbReference type="SAM" id="SignalP"/>
    </source>
</evidence>
<dbReference type="AlphaFoldDB" id="A0A4Y8LTW9"/>
<feature type="chain" id="PRO_5021304792" description="YtkA-like domain-containing protein" evidence="2">
    <location>
        <begin position="21"/>
        <end position="278"/>
    </location>
</feature>
<evidence type="ECO:0000313" key="4">
    <source>
        <dbReference type="Proteomes" id="UP000297900"/>
    </source>
</evidence>
<dbReference type="OrthoDB" id="128043at2"/>
<dbReference type="EMBL" id="SOMN01000021">
    <property type="protein sequence ID" value="TFE24958.1"/>
    <property type="molecule type" value="Genomic_DNA"/>
</dbReference>
<keyword evidence="2" id="KW-0732">Signal</keyword>
<dbReference type="RefSeq" id="WP_135152906.1">
    <property type="nucleotide sequence ID" value="NZ_SOMN01000021.1"/>
</dbReference>
<dbReference type="Proteomes" id="UP000297900">
    <property type="component" value="Unassembled WGS sequence"/>
</dbReference>
<proteinExistence type="predicted"/>
<evidence type="ECO:0008006" key="5">
    <source>
        <dbReference type="Google" id="ProtNLM"/>
    </source>
</evidence>
<comment type="caution">
    <text evidence="3">The sequence shown here is derived from an EMBL/GenBank/DDBJ whole genome shotgun (WGS) entry which is preliminary data.</text>
</comment>
<gene>
    <name evidence="3" type="ORF">E2980_14450</name>
</gene>
<name>A0A4Y8LTW9_9BACL</name>
<evidence type="ECO:0000313" key="3">
    <source>
        <dbReference type="EMBL" id="TFE24958.1"/>
    </source>
</evidence>
<feature type="signal peptide" evidence="2">
    <location>
        <begin position="1"/>
        <end position="20"/>
    </location>
</feature>
<protein>
    <recommendedName>
        <fullName evidence="5">YtkA-like domain-containing protein</fullName>
    </recommendedName>
</protein>
<keyword evidence="4" id="KW-1185">Reference proteome</keyword>
<feature type="region of interest" description="Disordered" evidence="1">
    <location>
        <begin position="24"/>
        <end position="69"/>
    </location>
</feature>